<comment type="caution">
    <text evidence="11">The sequence shown here is derived from an EMBL/GenBank/DDBJ whole genome shotgun (WGS) entry which is preliminary data.</text>
</comment>
<keyword evidence="6 10" id="KW-0472">Membrane</keyword>
<evidence type="ECO:0000256" key="7">
    <source>
        <dbReference type="ARBA" id="ARBA00038151"/>
    </source>
</evidence>
<dbReference type="RefSeq" id="WP_263336903.1">
    <property type="nucleotide sequence ID" value="NZ_JAOVQO010000011.1"/>
</dbReference>
<comment type="subcellular location">
    <subcellularLocation>
        <location evidence="1 9">Cell membrane</location>
        <topology evidence="1 9">Multi-pass membrane protein</topology>
    </subcellularLocation>
</comment>
<dbReference type="InterPro" id="IPR045324">
    <property type="entry name" value="Small_multidrug_res"/>
</dbReference>
<comment type="similarity">
    <text evidence="7">Belongs to the drug/metabolite transporter (DMT) superfamily. Small multidrug resistance (SMR) (TC 2.A.7.1) family. Gdx/SugE subfamily.</text>
</comment>
<evidence type="ECO:0000256" key="1">
    <source>
        <dbReference type="ARBA" id="ARBA00004651"/>
    </source>
</evidence>
<dbReference type="EMBL" id="JAOVQO010000011">
    <property type="protein sequence ID" value="MCU9848946.1"/>
    <property type="molecule type" value="Genomic_DNA"/>
</dbReference>
<dbReference type="Gene3D" id="1.10.3730.20">
    <property type="match status" value="1"/>
</dbReference>
<feature type="transmembrane region" description="Helical" evidence="10">
    <location>
        <begin position="61"/>
        <end position="79"/>
    </location>
</feature>
<keyword evidence="2" id="KW-0813">Transport</keyword>
<evidence type="ECO:0000256" key="3">
    <source>
        <dbReference type="ARBA" id="ARBA00022475"/>
    </source>
</evidence>
<accession>A0ABT2X4T2</accession>
<evidence type="ECO:0000313" key="11">
    <source>
        <dbReference type="EMBL" id="MCU9848946.1"/>
    </source>
</evidence>
<protein>
    <recommendedName>
        <fullName evidence="8">Guanidinium exporter</fullName>
    </recommendedName>
</protein>
<evidence type="ECO:0000256" key="10">
    <source>
        <dbReference type="SAM" id="Phobius"/>
    </source>
</evidence>
<evidence type="ECO:0000256" key="6">
    <source>
        <dbReference type="ARBA" id="ARBA00023136"/>
    </source>
</evidence>
<organism evidence="11 12">
    <name type="scientific">Albidovulum salinarum</name>
    <dbReference type="NCBI Taxonomy" id="2984153"/>
    <lineage>
        <taxon>Bacteria</taxon>
        <taxon>Pseudomonadati</taxon>
        <taxon>Pseudomonadota</taxon>
        <taxon>Alphaproteobacteria</taxon>
        <taxon>Rhodobacterales</taxon>
        <taxon>Paracoccaceae</taxon>
        <taxon>Albidovulum</taxon>
    </lineage>
</organism>
<dbReference type="PANTHER" id="PTHR30561">
    <property type="entry name" value="SMR FAMILY PROTON-DEPENDENT DRUG EFFLUX TRANSPORTER SUGE"/>
    <property type="match status" value="1"/>
</dbReference>
<proteinExistence type="inferred from homology"/>
<dbReference type="InterPro" id="IPR000390">
    <property type="entry name" value="Small_drug/metabolite_transptr"/>
</dbReference>
<name>A0ABT2X4T2_9RHOB</name>
<keyword evidence="4 9" id="KW-0812">Transmembrane</keyword>
<dbReference type="SUPFAM" id="SSF103481">
    <property type="entry name" value="Multidrug resistance efflux transporter EmrE"/>
    <property type="match status" value="1"/>
</dbReference>
<feature type="transmembrane region" description="Helical" evidence="10">
    <location>
        <begin position="27"/>
        <end position="49"/>
    </location>
</feature>
<evidence type="ECO:0000313" key="12">
    <source>
        <dbReference type="Proteomes" id="UP001209535"/>
    </source>
</evidence>
<evidence type="ECO:0000256" key="2">
    <source>
        <dbReference type="ARBA" id="ARBA00022448"/>
    </source>
</evidence>
<keyword evidence="5 10" id="KW-1133">Transmembrane helix</keyword>
<dbReference type="PANTHER" id="PTHR30561:SF0">
    <property type="entry name" value="GUANIDINIUM EXPORTER"/>
    <property type="match status" value="1"/>
</dbReference>
<gene>
    <name evidence="11" type="ORF">OEZ60_13120</name>
</gene>
<sequence length="107" mass="11007">MAWVHLVLAGILEIIWAFSMKKAAGFTLIVPSVITIVAMIASVVLLSLAMRSLPLGTAYTIWTGIGAVGAFAVGVIVLGEAATPMRLIAALLIVTGIVLMKLSGSAT</sequence>
<keyword evidence="12" id="KW-1185">Reference proteome</keyword>
<dbReference type="InterPro" id="IPR037185">
    <property type="entry name" value="EmrE-like"/>
</dbReference>
<evidence type="ECO:0000256" key="9">
    <source>
        <dbReference type="RuleBase" id="RU003942"/>
    </source>
</evidence>
<evidence type="ECO:0000256" key="8">
    <source>
        <dbReference type="ARBA" id="ARBA00039168"/>
    </source>
</evidence>
<dbReference type="Pfam" id="PF00893">
    <property type="entry name" value="Multi_Drug_Res"/>
    <property type="match status" value="1"/>
</dbReference>
<reference evidence="11 12" key="1">
    <citation type="submission" date="2022-10" db="EMBL/GenBank/DDBJ databases">
        <title>Defluviimonas sp. nov., isolated from ocean surface sediments.</title>
        <authorList>
            <person name="He W."/>
            <person name="Wang L."/>
            <person name="Zhang D.-F."/>
        </authorList>
    </citation>
    <scope>NUCLEOTIDE SEQUENCE [LARGE SCALE GENOMIC DNA]</scope>
    <source>
        <strain evidence="11 12">WL0024</strain>
    </source>
</reference>
<dbReference type="Proteomes" id="UP001209535">
    <property type="component" value="Unassembled WGS sequence"/>
</dbReference>
<feature type="transmembrane region" description="Helical" evidence="10">
    <location>
        <begin position="85"/>
        <end position="102"/>
    </location>
</feature>
<keyword evidence="3" id="KW-1003">Cell membrane</keyword>
<evidence type="ECO:0000256" key="4">
    <source>
        <dbReference type="ARBA" id="ARBA00022692"/>
    </source>
</evidence>
<evidence type="ECO:0000256" key="5">
    <source>
        <dbReference type="ARBA" id="ARBA00022989"/>
    </source>
</evidence>